<evidence type="ECO:0000256" key="4">
    <source>
        <dbReference type="ARBA" id="ARBA00022691"/>
    </source>
</evidence>
<dbReference type="PANTHER" id="PTHR13932">
    <property type="entry name" value="COPROPORPHYRINIGEN III OXIDASE"/>
    <property type="match status" value="1"/>
</dbReference>
<dbReference type="InterPro" id="IPR004559">
    <property type="entry name" value="HemW-like"/>
</dbReference>
<dbReference type="SFLD" id="SFLDF00288">
    <property type="entry name" value="HemN-like__clustered_with_nucl"/>
    <property type="match status" value="1"/>
</dbReference>
<evidence type="ECO:0000256" key="2">
    <source>
        <dbReference type="ARBA" id="ARBA00017228"/>
    </source>
</evidence>
<organism evidence="11 13">
    <name type="scientific">Candidatus Carbonibacillus altaicus</name>
    <dbReference type="NCBI Taxonomy" id="2163959"/>
    <lineage>
        <taxon>Bacteria</taxon>
        <taxon>Bacillati</taxon>
        <taxon>Bacillota</taxon>
        <taxon>Bacilli</taxon>
        <taxon>Bacillales</taxon>
        <taxon>Candidatus Carbonibacillus</taxon>
    </lineage>
</organism>
<keyword evidence="3 9" id="KW-0349">Heme</keyword>
<comment type="function">
    <text evidence="9">Probably acts as a heme chaperone, transferring heme to an unknown acceptor. Binds one molecule of heme per monomer, possibly covalently. Binds 1 [4Fe-4S] cluster. The cluster is coordinated with 3 cysteines and an exchangeable S-adenosyl-L-methionine.</text>
</comment>
<dbReference type="Pfam" id="PF06969">
    <property type="entry name" value="HemN_C"/>
    <property type="match status" value="1"/>
</dbReference>
<dbReference type="GO" id="GO:0046872">
    <property type="term" value="F:metal ion binding"/>
    <property type="evidence" value="ECO:0007669"/>
    <property type="project" value="UniProtKB-UniRule"/>
</dbReference>
<reference evidence="11" key="2">
    <citation type="journal article" date="2018" name="Sci. Rep.">
        <title>Lignite coal burning seam in the remote Altai Mountains harbors a hydrogen-driven thermophilic microbial community.</title>
        <authorList>
            <person name="Kadnikov V.V."/>
            <person name="Mardanov A.V."/>
            <person name="Ivasenko D.A."/>
            <person name="Beletsky A.V."/>
            <person name="Karnachuk O.V."/>
            <person name="Ravin N.V."/>
        </authorList>
    </citation>
    <scope>NUCLEOTIDE SEQUENCE</scope>
    <source>
        <strain evidence="11">AL32</strain>
    </source>
</reference>
<dbReference type="InterPro" id="IPR034505">
    <property type="entry name" value="Coproporphyrinogen-III_oxidase"/>
</dbReference>
<dbReference type="GO" id="GO:0005737">
    <property type="term" value="C:cytoplasm"/>
    <property type="evidence" value="ECO:0007669"/>
    <property type="project" value="UniProtKB-SubCell"/>
</dbReference>
<dbReference type="AlphaFoldDB" id="A0A2R6Y007"/>
<evidence type="ECO:0000256" key="7">
    <source>
        <dbReference type="ARBA" id="ARBA00023014"/>
    </source>
</evidence>
<keyword evidence="4 9" id="KW-0949">S-adenosyl-L-methionine</keyword>
<accession>A0A2R6Y007</accession>
<reference evidence="13" key="1">
    <citation type="journal article" date="2018" name="Sci. Rep.">
        <title>Lignite coal burning seam in the remote Altai Mountains harbors a hydrogen-driven thermophilic microbial community.</title>
        <authorList>
            <person name="Kadnikov V.V."/>
            <person name="Mardanov A.V."/>
            <person name="Ivasenko D.A."/>
            <person name="Antsiferov D.V."/>
            <person name="Beletsky A.V."/>
            <person name="Karnachuk O.V."/>
            <person name="Ravin N.V."/>
        </authorList>
    </citation>
    <scope>NUCLEOTIDE SEQUENCE [LARGE SCALE GENOMIC DNA]</scope>
</reference>
<dbReference type="CDD" id="cd01335">
    <property type="entry name" value="Radical_SAM"/>
    <property type="match status" value="1"/>
</dbReference>
<dbReference type="InterPro" id="IPR010723">
    <property type="entry name" value="HemN_C"/>
</dbReference>
<dbReference type="Proteomes" id="UP000244338">
    <property type="component" value="Unassembled WGS sequence"/>
</dbReference>
<name>A0A2R6Y007_9BACL</name>
<dbReference type="InterPro" id="IPR006638">
    <property type="entry name" value="Elp3/MiaA/NifB-like_rSAM"/>
</dbReference>
<keyword evidence="9" id="KW-0963">Cytoplasm</keyword>
<evidence type="ECO:0000313" key="11">
    <source>
        <dbReference type="EMBL" id="PTQ56021.1"/>
    </source>
</evidence>
<keyword evidence="7 9" id="KW-0411">Iron-sulfur</keyword>
<dbReference type="InterPro" id="IPR058240">
    <property type="entry name" value="rSAM_sf"/>
</dbReference>
<dbReference type="SUPFAM" id="SSF102114">
    <property type="entry name" value="Radical SAM enzymes"/>
    <property type="match status" value="1"/>
</dbReference>
<evidence type="ECO:0000256" key="8">
    <source>
        <dbReference type="ARBA" id="ARBA00023186"/>
    </source>
</evidence>
<evidence type="ECO:0000313" key="13">
    <source>
        <dbReference type="Proteomes" id="UP000244338"/>
    </source>
</evidence>
<dbReference type="Pfam" id="PF04055">
    <property type="entry name" value="Radical_SAM"/>
    <property type="match status" value="1"/>
</dbReference>
<dbReference type="GO" id="GO:0051539">
    <property type="term" value="F:4 iron, 4 sulfur cluster binding"/>
    <property type="evidence" value="ECO:0007669"/>
    <property type="project" value="UniProtKB-UniRule"/>
</dbReference>
<evidence type="ECO:0000256" key="5">
    <source>
        <dbReference type="ARBA" id="ARBA00022723"/>
    </source>
</evidence>
<evidence type="ECO:0000259" key="10">
    <source>
        <dbReference type="PROSITE" id="PS51918"/>
    </source>
</evidence>
<dbReference type="Gene3D" id="3.20.20.70">
    <property type="entry name" value="Aldolase class I"/>
    <property type="match status" value="1"/>
</dbReference>
<evidence type="ECO:0000256" key="3">
    <source>
        <dbReference type="ARBA" id="ARBA00022617"/>
    </source>
</evidence>
<dbReference type="InterPro" id="IPR007197">
    <property type="entry name" value="rSAM"/>
</dbReference>
<comment type="subcellular location">
    <subcellularLocation>
        <location evidence="9">Cytoplasm</location>
    </subcellularLocation>
</comment>
<dbReference type="SFLD" id="SFLDS00029">
    <property type="entry name" value="Radical_SAM"/>
    <property type="match status" value="1"/>
</dbReference>
<keyword evidence="6 9" id="KW-0408">Iron</keyword>
<evidence type="ECO:0000313" key="12">
    <source>
        <dbReference type="EMBL" id="PTQ56919.1"/>
    </source>
</evidence>
<proteinExistence type="inferred from homology"/>
<evidence type="ECO:0000256" key="1">
    <source>
        <dbReference type="ARBA" id="ARBA00006100"/>
    </source>
</evidence>
<dbReference type="PANTHER" id="PTHR13932:SF5">
    <property type="entry name" value="RADICAL S-ADENOSYL METHIONINE DOMAIN-CONTAINING PROTEIN 1, MITOCHONDRIAL"/>
    <property type="match status" value="1"/>
</dbReference>
<dbReference type="EMBL" id="PEBX01000016">
    <property type="protein sequence ID" value="PTQ56919.1"/>
    <property type="molecule type" value="Genomic_DNA"/>
</dbReference>
<dbReference type="NCBIfam" id="TIGR00539">
    <property type="entry name" value="hemN_rel"/>
    <property type="match status" value="1"/>
</dbReference>
<keyword evidence="9" id="KW-0004">4Fe-4S</keyword>
<dbReference type="SFLD" id="SFLDF00562">
    <property type="entry name" value="HemN-like__clustered_with_heat"/>
    <property type="match status" value="1"/>
</dbReference>
<dbReference type="InterPro" id="IPR013785">
    <property type="entry name" value="Aldolase_TIM"/>
</dbReference>
<dbReference type="EMBL" id="PEBX01000052">
    <property type="protein sequence ID" value="PTQ56021.1"/>
    <property type="molecule type" value="Genomic_DNA"/>
</dbReference>
<dbReference type="SFLD" id="SFLDG01082">
    <property type="entry name" value="B12-binding_domain_containing"/>
    <property type="match status" value="1"/>
</dbReference>
<dbReference type="PROSITE" id="PS51918">
    <property type="entry name" value="RADICAL_SAM"/>
    <property type="match status" value="1"/>
</dbReference>
<dbReference type="SMART" id="SM00729">
    <property type="entry name" value="Elp3"/>
    <property type="match status" value="1"/>
</dbReference>
<feature type="domain" description="Radical SAM core" evidence="10">
    <location>
        <begin position="18"/>
        <end position="261"/>
    </location>
</feature>
<dbReference type="GO" id="GO:0004109">
    <property type="term" value="F:coproporphyrinogen oxidase activity"/>
    <property type="evidence" value="ECO:0007669"/>
    <property type="project" value="InterPro"/>
</dbReference>
<sequence length="407" mass="46621">MGADSRSARFISGSHFRSVYHTPRHVYVHVPFCRSRCAYCDFSIHAGRRDPWEERYMKALKKELMLWQRAPFFPLPPLETLYIGGGTPTELSAERLADFFSLLRATFGPLDAISEVTIEANPETVTEDLLSYLRTTGVNRLSLGVQTFDDRLLKRLGRIHDAARASDAVHMAARAGFSRISIDLMFGLPEQTMADVERDLLMATQLPIDHLSYYNLQIEPLTRLGRDVHRGTVRPVDEEEEAEMYERIIEFLAHHEFYQYELSNFAHPGGISQHNLAYWTGRSYLGLGPSAHGFVSGMRYANIASLPRYVVAGEHAERVEDFYATKRVLSETEMIEEFLFLGLRLTEGVRRDRFQERFGRSLEDVYGDLLSRLAARSLLIYDDTGIRLPKDVYFISNEVMQSFLLTV</sequence>
<evidence type="ECO:0000256" key="9">
    <source>
        <dbReference type="RuleBase" id="RU364116"/>
    </source>
</evidence>
<comment type="similarity">
    <text evidence="1">Belongs to the anaerobic coproporphyrinogen-III oxidase family. HemW subfamily.</text>
</comment>
<evidence type="ECO:0000256" key="6">
    <source>
        <dbReference type="ARBA" id="ARBA00023004"/>
    </source>
</evidence>
<protein>
    <recommendedName>
        <fullName evidence="2 9">Heme chaperone HemW</fullName>
    </recommendedName>
</protein>
<dbReference type="SFLD" id="SFLDG01065">
    <property type="entry name" value="anaerobic_coproporphyrinogen-I"/>
    <property type="match status" value="1"/>
</dbReference>
<gene>
    <name evidence="11" type="ORF">BSOLF_1009</name>
    <name evidence="12" type="ORF">BSOLF_2480</name>
</gene>
<dbReference type="GO" id="GO:0006779">
    <property type="term" value="P:porphyrin-containing compound biosynthetic process"/>
    <property type="evidence" value="ECO:0007669"/>
    <property type="project" value="InterPro"/>
</dbReference>
<comment type="caution">
    <text evidence="11">The sequence shown here is derived from an EMBL/GenBank/DDBJ whole genome shotgun (WGS) entry which is preliminary data.</text>
</comment>
<keyword evidence="8 9" id="KW-0143">Chaperone</keyword>
<keyword evidence="5 9" id="KW-0479">Metal-binding</keyword>